<dbReference type="InterPro" id="IPR002100">
    <property type="entry name" value="TF_MADSbox"/>
</dbReference>
<dbReference type="AlphaFoldDB" id="A0A6P5FEH7"/>
<dbReference type="PRINTS" id="PR00404">
    <property type="entry name" value="MADSDOMAIN"/>
</dbReference>
<protein>
    <submittedName>
        <fullName evidence="9">Agamous-like MADS-box protein AGL29</fullName>
    </submittedName>
</protein>
<evidence type="ECO:0000256" key="6">
    <source>
        <dbReference type="SAM" id="MobiDB-lite"/>
    </source>
</evidence>
<dbReference type="SMART" id="SM00432">
    <property type="entry name" value="MADS"/>
    <property type="match status" value="1"/>
</dbReference>
<dbReference type="PROSITE" id="PS50066">
    <property type="entry name" value="MADS_BOX_2"/>
    <property type="match status" value="1"/>
</dbReference>
<evidence type="ECO:0000256" key="3">
    <source>
        <dbReference type="ARBA" id="ARBA00023125"/>
    </source>
</evidence>
<evidence type="ECO:0000256" key="4">
    <source>
        <dbReference type="ARBA" id="ARBA00023163"/>
    </source>
</evidence>
<evidence type="ECO:0000259" key="7">
    <source>
        <dbReference type="PROSITE" id="PS50066"/>
    </source>
</evidence>
<feature type="compositionally biased region" description="Polar residues" evidence="6">
    <location>
        <begin position="105"/>
        <end position="114"/>
    </location>
</feature>
<reference evidence="8" key="1">
    <citation type="journal article" date="2015" name="Nat. Genet.">
        <title>The pineapple genome and the evolution of CAM photosynthesis.</title>
        <authorList>
            <person name="Ming R."/>
            <person name="VanBuren R."/>
            <person name="Wai C.M."/>
            <person name="Tang H."/>
            <person name="Schatz M.C."/>
            <person name="Bowers J.E."/>
            <person name="Lyons E."/>
            <person name="Wang M.L."/>
            <person name="Chen J."/>
            <person name="Biggers E."/>
            <person name="Zhang J."/>
            <person name="Huang L."/>
            <person name="Zhang L."/>
            <person name="Miao W."/>
            <person name="Zhang J."/>
            <person name="Ye Z."/>
            <person name="Miao C."/>
            <person name="Lin Z."/>
            <person name="Wang H."/>
            <person name="Zhou H."/>
            <person name="Yim W.C."/>
            <person name="Priest H.D."/>
            <person name="Zheng C."/>
            <person name="Woodhouse M."/>
            <person name="Edger P.P."/>
            <person name="Guyot R."/>
            <person name="Guo H.B."/>
            <person name="Guo H."/>
            <person name="Zheng G."/>
            <person name="Singh R."/>
            <person name="Sharma A."/>
            <person name="Min X."/>
            <person name="Zheng Y."/>
            <person name="Lee H."/>
            <person name="Gurtowski J."/>
            <person name="Sedlazeck F.J."/>
            <person name="Harkess A."/>
            <person name="McKain M.R."/>
            <person name="Liao Z."/>
            <person name="Fang J."/>
            <person name="Liu J."/>
            <person name="Zhang X."/>
            <person name="Zhang Q."/>
            <person name="Hu W."/>
            <person name="Qin Y."/>
            <person name="Wang K."/>
            <person name="Chen L.Y."/>
            <person name="Shirley N."/>
            <person name="Lin Y.R."/>
            <person name="Liu L.Y."/>
            <person name="Hernandez A.G."/>
            <person name="Wright C.L."/>
            <person name="Bulone V."/>
            <person name="Tuskan G.A."/>
            <person name="Heath K."/>
            <person name="Zee F."/>
            <person name="Moore P.H."/>
            <person name="Sunkar R."/>
            <person name="Leebens-Mack J.H."/>
            <person name="Mockler T."/>
            <person name="Bennetzen J.L."/>
            <person name="Freeling M."/>
            <person name="Sankoff D."/>
            <person name="Paterson A.H."/>
            <person name="Zhu X."/>
            <person name="Yang X."/>
            <person name="Smith J.A."/>
            <person name="Cushman J.C."/>
            <person name="Paull R.E."/>
            <person name="Yu Q."/>
        </authorList>
    </citation>
    <scope>NUCLEOTIDE SEQUENCE [LARGE SCALE GENOMIC DNA]</scope>
    <source>
        <strain evidence="8">cv. F153</strain>
    </source>
</reference>
<comment type="subcellular location">
    <subcellularLocation>
        <location evidence="1">Nucleus</location>
    </subcellularLocation>
</comment>
<feature type="domain" description="MADS-box" evidence="7">
    <location>
        <begin position="1"/>
        <end position="60"/>
    </location>
</feature>
<dbReference type="Gramene" id="Aco011677.1.mrna1">
    <property type="protein sequence ID" value="Aco011677.1.mrna1.cds1"/>
    <property type="gene ID" value="Aco011677.1.path1"/>
</dbReference>
<keyword evidence="2" id="KW-0805">Transcription regulation</keyword>
<feature type="compositionally biased region" description="Basic and acidic residues" evidence="6">
    <location>
        <begin position="115"/>
        <end position="124"/>
    </location>
</feature>
<gene>
    <name evidence="9" type="primary">LOC109714029</name>
</gene>
<name>A0A6P5FEH7_ANACO</name>
<evidence type="ECO:0000313" key="8">
    <source>
        <dbReference type="Proteomes" id="UP000515123"/>
    </source>
</evidence>
<dbReference type="PANTHER" id="PTHR11945:SF629">
    <property type="entry name" value="OS02G0164450 PROTEIN"/>
    <property type="match status" value="1"/>
</dbReference>
<evidence type="ECO:0000256" key="1">
    <source>
        <dbReference type="ARBA" id="ARBA00004123"/>
    </source>
</evidence>
<dbReference type="GO" id="GO:0005634">
    <property type="term" value="C:nucleus"/>
    <property type="evidence" value="ECO:0007669"/>
    <property type="project" value="UniProtKB-SubCell"/>
</dbReference>
<evidence type="ECO:0000313" key="9">
    <source>
        <dbReference type="RefSeq" id="XP_020094012.1"/>
    </source>
</evidence>
<keyword evidence="4" id="KW-0804">Transcription</keyword>
<dbReference type="GeneID" id="109714029"/>
<feature type="region of interest" description="Disordered" evidence="6">
    <location>
        <begin position="75"/>
        <end position="132"/>
    </location>
</feature>
<evidence type="ECO:0000256" key="5">
    <source>
        <dbReference type="ARBA" id="ARBA00023242"/>
    </source>
</evidence>
<dbReference type="SUPFAM" id="SSF55455">
    <property type="entry name" value="SRF-like"/>
    <property type="match status" value="1"/>
</dbReference>
<keyword evidence="5" id="KW-0539">Nucleus</keyword>
<dbReference type="GO" id="GO:0000978">
    <property type="term" value="F:RNA polymerase II cis-regulatory region sequence-specific DNA binding"/>
    <property type="evidence" value="ECO:0007669"/>
    <property type="project" value="TreeGrafter"/>
</dbReference>
<dbReference type="RefSeq" id="XP_020094012.1">
    <property type="nucleotide sequence ID" value="XM_020238423.1"/>
</dbReference>
<keyword evidence="3" id="KW-0238">DNA-binding</keyword>
<proteinExistence type="predicted"/>
<organism evidence="8 9">
    <name type="scientific">Ananas comosus</name>
    <name type="common">Pineapple</name>
    <name type="synonym">Ananas ananas</name>
    <dbReference type="NCBI Taxonomy" id="4615"/>
    <lineage>
        <taxon>Eukaryota</taxon>
        <taxon>Viridiplantae</taxon>
        <taxon>Streptophyta</taxon>
        <taxon>Embryophyta</taxon>
        <taxon>Tracheophyta</taxon>
        <taxon>Spermatophyta</taxon>
        <taxon>Magnoliopsida</taxon>
        <taxon>Liliopsida</taxon>
        <taxon>Poales</taxon>
        <taxon>Bromeliaceae</taxon>
        <taxon>Bromelioideae</taxon>
        <taxon>Ananas</taxon>
    </lineage>
</organism>
<dbReference type="Pfam" id="PF00319">
    <property type="entry name" value="SRF-TF"/>
    <property type="match status" value="1"/>
</dbReference>
<dbReference type="GO" id="GO:0046983">
    <property type="term" value="F:protein dimerization activity"/>
    <property type="evidence" value="ECO:0007669"/>
    <property type="project" value="InterPro"/>
</dbReference>
<feature type="compositionally biased region" description="Basic and acidic residues" evidence="6">
    <location>
        <begin position="90"/>
        <end position="104"/>
    </location>
</feature>
<dbReference type="PANTHER" id="PTHR11945">
    <property type="entry name" value="MADS BOX PROTEIN"/>
    <property type="match status" value="1"/>
</dbReference>
<dbReference type="GO" id="GO:0000981">
    <property type="term" value="F:DNA-binding transcription factor activity, RNA polymerase II-specific"/>
    <property type="evidence" value="ECO:0007669"/>
    <property type="project" value="TreeGrafter"/>
</dbReference>
<sequence length="190" mass="21249">MGRRKIKIEPIIDKHNRFICFSKRRAGLFKKANQLARRGFQIAVLAFTESGNAFAYGSPKVEEVVERFLHNSDATDGAGSSKATESLIKAPEDCKEQEQTEKVSSESAESAQQKDVSRETKERAEDGEDSWNSLSSALTESKHFWWNSSVENLSLKNLLQFKSALEALLTSVRIKADSLLVEQDFLAGFT</sequence>
<evidence type="ECO:0000256" key="2">
    <source>
        <dbReference type="ARBA" id="ARBA00023015"/>
    </source>
</evidence>
<keyword evidence="8" id="KW-1185">Reference proteome</keyword>
<dbReference type="InterPro" id="IPR036879">
    <property type="entry name" value="TF_MADSbox_sf"/>
</dbReference>
<dbReference type="OrthoDB" id="1896642at2759"/>
<accession>A0A6P5FEH7</accession>
<dbReference type="Proteomes" id="UP000515123">
    <property type="component" value="Linkage group 8"/>
</dbReference>
<dbReference type="Gene3D" id="3.40.1810.10">
    <property type="entry name" value="Transcription factor, MADS-box"/>
    <property type="match status" value="1"/>
</dbReference>
<reference evidence="9" key="2">
    <citation type="submission" date="2025-08" db="UniProtKB">
        <authorList>
            <consortium name="RefSeq"/>
        </authorList>
    </citation>
    <scope>IDENTIFICATION</scope>
    <source>
        <tissue evidence="9">Leaf</tissue>
    </source>
</reference>